<evidence type="ECO:0000256" key="1">
    <source>
        <dbReference type="SAM" id="Phobius"/>
    </source>
</evidence>
<sequence>MRSGTIKAWSAVHKWTSLVCTLFLLMLCITGLPLIFHDEIDDLLNPESWQPANPEAEYISLDDVISIALANRPNETPIYVSFDIERPVVNVTTGPTVDAAGSAMHFESFDLTSGNIVPPAAKGDNVMEFILQLHTDMFLGLPGMLSLGLMGFLFCVAVISGVVLYAPFMRKLDFASVRTGQSTRLKWLDYHNLFGVVTVAWVLVVGLTGVINTLEQPIIDAWRTSELSDLISENSEVPPISERASLDAAVAETVKLAPDMVLQFVAFPGGDYSTAAHYTVFLHGNSPLTENIITPVLIDAGSGEVVGLRQMPWYMKALSLSRPLHFGDYGGLLLKMIWFVLDLITIFVLISGLFLWLKKRNSSASRKLTEAGSDDSWAEIKT</sequence>
<comment type="caution">
    <text evidence="2">The sequence shown here is derived from an EMBL/GenBank/DDBJ whole genome shotgun (WGS) entry which is preliminary data.</text>
</comment>
<keyword evidence="1" id="KW-0812">Transmembrane</keyword>
<protein>
    <submittedName>
        <fullName evidence="2">PepSY-associated TM helix domain-containing protein</fullName>
    </submittedName>
</protein>
<reference evidence="3" key="1">
    <citation type="journal article" date="2019" name="Int. J. Syst. Evol. Microbiol.">
        <title>The Global Catalogue of Microorganisms (GCM) 10K type strain sequencing project: providing services to taxonomists for standard genome sequencing and annotation.</title>
        <authorList>
            <consortium name="The Broad Institute Genomics Platform"/>
            <consortium name="The Broad Institute Genome Sequencing Center for Infectious Disease"/>
            <person name="Wu L."/>
            <person name="Ma J."/>
        </authorList>
    </citation>
    <scope>NUCLEOTIDE SEQUENCE [LARGE SCALE GENOMIC DNA]</scope>
    <source>
        <strain evidence="3">CCUG 51308</strain>
    </source>
</reference>
<keyword evidence="1" id="KW-1133">Transmembrane helix</keyword>
<accession>A0ABW2IH67</accession>
<feature type="transmembrane region" description="Helical" evidence="1">
    <location>
        <begin position="147"/>
        <end position="169"/>
    </location>
</feature>
<evidence type="ECO:0000313" key="2">
    <source>
        <dbReference type="EMBL" id="MFC7290364.1"/>
    </source>
</evidence>
<feature type="transmembrane region" description="Helical" evidence="1">
    <location>
        <begin position="336"/>
        <end position="357"/>
    </location>
</feature>
<dbReference type="PANTHER" id="PTHR34219">
    <property type="entry name" value="IRON-REGULATED INNER MEMBRANE PROTEIN-RELATED"/>
    <property type="match status" value="1"/>
</dbReference>
<dbReference type="Pfam" id="PF03929">
    <property type="entry name" value="PepSY_TM"/>
    <property type="match status" value="1"/>
</dbReference>
<dbReference type="RefSeq" id="WP_382165193.1">
    <property type="nucleotide sequence ID" value="NZ_JBHTBR010000002.1"/>
</dbReference>
<dbReference type="PANTHER" id="PTHR34219:SF3">
    <property type="entry name" value="BLL7967 PROTEIN"/>
    <property type="match status" value="1"/>
</dbReference>
<proteinExistence type="predicted"/>
<name>A0ABW2IH67_9PROT</name>
<feature type="transmembrane region" description="Helical" evidence="1">
    <location>
        <begin position="190"/>
        <end position="211"/>
    </location>
</feature>
<evidence type="ECO:0000313" key="3">
    <source>
        <dbReference type="Proteomes" id="UP001596492"/>
    </source>
</evidence>
<feature type="transmembrane region" description="Helical" evidence="1">
    <location>
        <begin position="12"/>
        <end position="36"/>
    </location>
</feature>
<gene>
    <name evidence="2" type="ORF">ACFQS8_01935</name>
</gene>
<dbReference type="Proteomes" id="UP001596492">
    <property type="component" value="Unassembled WGS sequence"/>
</dbReference>
<dbReference type="EMBL" id="JBHTBR010000002">
    <property type="protein sequence ID" value="MFC7290364.1"/>
    <property type="molecule type" value="Genomic_DNA"/>
</dbReference>
<organism evidence="2 3">
    <name type="scientific">Hirschia litorea</name>
    <dbReference type="NCBI Taxonomy" id="1199156"/>
    <lineage>
        <taxon>Bacteria</taxon>
        <taxon>Pseudomonadati</taxon>
        <taxon>Pseudomonadota</taxon>
        <taxon>Alphaproteobacteria</taxon>
        <taxon>Hyphomonadales</taxon>
        <taxon>Hyphomonadaceae</taxon>
        <taxon>Hirschia</taxon>
    </lineage>
</organism>
<dbReference type="InterPro" id="IPR005625">
    <property type="entry name" value="PepSY-ass_TM"/>
</dbReference>
<keyword evidence="3" id="KW-1185">Reference proteome</keyword>
<keyword evidence="1" id="KW-0472">Membrane</keyword>